<dbReference type="OrthoDB" id="3248909at2759"/>
<protein>
    <submittedName>
        <fullName evidence="3">Uncharacterized protein</fullName>
    </submittedName>
</protein>
<feature type="region of interest" description="Disordered" evidence="1">
    <location>
        <begin position="1"/>
        <end position="28"/>
    </location>
</feature>
<sequence>MDEIDTSPLLEGGAIRHKYPAPVSRATYSRVGASSQYDRDFDHDEFEMRSVEPSSVLHKSAFRPPPAYDHGMSAFHEEIDEPEPEPMPLPGPSSAMQSPRLENSRLIPRLSQRLSMRRPTNVRSAINNKRDLRHSNSILSSASPLTPSGVLSFWPVKNKQPANNQELENLNEEDFVTVDISFLEGPDSDVARHQDAFPYSSSIGNNAHQRSESTPKPDEVVVQHTAREYGQQLANQKNMIVSVKEAAVAPVVDLSSLEGTERRSTYRVASSLDEETSFFYPTDPEKPNWKPFSMTAPYLLMLITVSLGLAGVQEYLYQQSKSLESKGKGLIQFNDVAEIPTAQFFAWKYLPTMVMVTYGVLWQIMEYNVKRLEPYYQLSQPTGNIASKSLNLDYTTLFSYFVPYKAVRNRHWTVLVASLGAVLATTAAPSLQNASVMPIQNPNCPDKKCTSSDQFLYFVHIDAAWSRLVTICLALVAVMALVLIFQLRRKSGLLSDPKGIAGIASMATKSHILNDFQGMDTATDNDIHKRLRHRRYVLYKSSIWQGEHIKYTEEHAVQPFSTASPHPIALRRIPGIVFLIYLTFLVAAIPVVTYTNANVVAVKLPWLPVLLAVIAKQIWTALEFAIKMLEPFYALSQGNARPENTLTLDYQGTPYGVLPFQAMLNKHYLVSLIGVGSILSDVLTVTSASLSIKDETEESFMTSSAISTVVVFFLLCSAALALVCRRHYFVPRPPSTIASILAFVHQSHMLDDFVNTERFSSDQMRSMLVSKNKRYGLGWFRGRDGKLHCGVDEEPMLSRYVHGISYKDAQAAPLADF</sequence>
<feature type="region of interest" description="Disordered" evidence="1">
    <location>
        <begin position="193"/>
        <end position="218"/>
    </location>
</feature>
<dbReference type="PANTHER" id="PTHR37544">
    <property type="entry name" value="SPRAY-RELATED"/>
    <property type="match status" value="1"/>
</dbReference>
<feature type="transmembrane region" description="Helical" evidence="2">
    <location>
        <begin position="412"/>
        <end position="431"/>
    </location>
</feature>
<name>A0A364KMW4_TALAM</name>
<dbReference type="RefSeq" id="XP_040729399.1">
    <property type="nucleotide sequence ID" value="XM_040881800.1"/>
</dbReference>
<feature type="transmembrane region" description="Helical" evidence="2">
    <location>
        <begin position="576"/>
        <end position="594"/>
    </location>
</feature>
<feature type="region of interest" description="Disordered" evidence="1">
    <location>
        <begin position="80"/>
        <end position="99"/>
    </location>
</feature>
<dbReference type="InterPro" id="IPR021840">
    <property type="entry name" value="DUF3433"/>
</dbReference>
<feature type="transmembrane region" description="Helical" evidence="2">
    <location>
        <begin position="464"/>
        <end position="485"/>
    </location>
</feature>
<organism evidence="3 4">
    <name type="scientific">Talaromyces amestolkiae</name>
    <dbReference type="NCBI Taxonomy" id="1196081"/>
    <lineage>
        <taxon>Eukaryota</taxon>
        <taxon>Fungi</taxon>
        <taxon>Dikarya</taxon>
        <taxon>Ascomycota</taxon>
        <taxon>Pezizomycotina</taxon>
        <taxon>Eurotiomycetes</taxon>
        <taxon>Eurotiomycetidae</taxon>
        <taxon>Eurotiales</taxon>
        <taxon>Trichocomaceae</taxon>
        <taxon>Talaromyces</taxon>
        <taxon>Talaromyces sect. Talaromyces</taxon>
    </lineage>
</organism>
<reference evidence="3 4" key="1">
    <citation type="journal article" date="2017" name="Biotechnol. Biofuels">
        <title>Differential beta-glucosidase expression as a function of carbon source availability in Talaromyces amestolkiae: a genomic and proteomic approach.</title>
        <authorList>
            <person name="de Eugenio L.I."/>
            <person name="Mendez-Liter J.A."/>
            <person name="Nieto-Dominguez M."/>
            <person name="Alonso L."/>
            <person name="Gil-Munoz J."/>
            <person name="Barriuso J."/>
            <person name="Prieto A."/>
            <person name="Martinez M.J."/>
        </authorList>
    </citation>
    <scope>NUCLEOTIDE SEQUENCE [LARGE SCALE GENOMIC DNA]</scope>
    <source>
        <strain evidence="3 4">CIB</strain>
    </source>
</reference>
<dbReference type="Proteomes" id="UP000249363">
    <property type="component" value="Unassembled WGS sequence"/>
</dbReference>
<keyword evidence="2" id="KW-0472">Membrane</keyword>
<accession>A0A364KMW4</accession>
<dbReference type="STRING" id="1196081.A0A364KMW4"/>
<dbReference type="GeneID" id="63790111"/>
<feature type="compositionally biased region" description="Polar residues" evidence="1">
    <location>
        <begin position="199"/>
        <end position="208"/>
    </location>
</feature>
<dbReference type="Pfam" id="PF11915">
    <property type="entry name" value="DUF3433"/>
    <property type="match status" value="2"/>
</dbReference>
<feature type="transmembrane region" description="Helical" evidence="2">
    <location>
        <begin position="704"/>
        <end position="724"/>
    </location>
</feature>
<comment type="caution">
    <text evidence="3">The sequence shown here is derived from an EMBL/GenBank/DDBJ whole genome shotgun (WGS) entry which is preliminary data.</text>
</comment>
<dbReference type="AlphaFoldDB" id="A0A364KMW4"/>
<evidence type="ECO:0000313" key="3">
    <source>
        <dbReference type="EMBL" id="RAO64882.1"/>
    </source>
</evidence>
<feature type="transmembrane region" description="Helical" evidence="2">
    <location>
        <begin position="668"/>
        <end position="692"/>
    </location>
</feature>
<evidence type="ECO:0000256" key="2">
    <source>
        <dbReference type="SAM" id="Phobius"/>
    </source>
</evidence>
<feature type="compositionally biased region" description="Basic and acidic residues" evidence="1">
    <location>
        <begin position="209"/>
        <end position="218"/>
    </location>
</feature>
<feature type="transmembrane region" description="Helical" evidence="2">
    <location>
        <begin position="606"/>
        <end position="626"/>
    </location>
</feature>
<evidence type="ECO:0000256" key="1">
    <source>
        <dbReference type="SAM" id="MobiDB-lite"/>
    </source>
</evidence>
<keyword evidence="4" id="KW-1185">Reference proteome</keyword>
<proteinExistence type="predicted"/>
<dbReference type="PANTHER" id="PTHR37544:SF3">
    <property type="entry name" value="SPRAY"/>
    <property type="match status" value="1"/>
</dbReference>
<evidence type="ECO:0000313" key="4">
    <source>
        <dbReference type="Proteomes" id="UP000249363"/>
    </source>
</evidence>
<keyword evidence="2" id="KW-1133">Transmembrane helix</keyword>
<keyword evidence="2" id="KW-0812">Transmembrane</keyword>
<gene>
    <name evidence="3" type="ORF">BHQ10_000894</name>
</gene>
<dbReference type="EMBL" id="MIKG01000001">
    <property type="protein sequence ID" value="RAO64882.1"/>
    <property type="molecule type" value="Genomic_DNA"/>
</dbReference>